<dbReference type="EMBL" id="JBBNAE010000008">
    <property type="protein sequence ID" value="KAK9102705.1"/>
    <property type="molecule type" value="Genomic_DNA"/>
</dbReference>
<evidence type="ECO:0000313" key="4">
    <source>
        <dbReference type="Proteomes" id="UP001417504"/>
    </source>
</evidence>
<feature type="compositionally biased region" description="Basic and acidic residues" evidence="2">
    <location>
        <begin position="176"/>
        <end position="191"/>
    </location>
</feature>
<feature type="compositionally biased region" description="Polar residues" evidence="2">
    <location>
        <begin position="1"/>
        <end position="15"/>
    </location>
</feature>
<feature type="region of interest" description="Disordered" evidence="2">
    <location>
        <begin position="1"/>
        <end position="37"/>
    </location>
</feature>
<accession>A0AAP0I013</accession>
<feature type="region of interest" description="Disordered" evidence="2">
    <location>
        <begin position="154"/>
        <end position="204"/>
    </location>
</feature>
<reference evidence="3 4" key="1">
    <citation type="submission" date="2024-01" db="EMBL/GenBank/DDBJ databases">
        <title>Genome assemblies of Stephania.</title>
        <authorList>
            <person name="Yang L."/>
        </authorList>
    </citation>
    <scope>NUCLEOTIDE SEQUENCE [LARGE SCALE GENOMIC DNA]</scope>
    <source>
        <strain evidence="3">QJT</strain>
        <tissue evidence="3">Leaf</tissue>
    </source>
</reference>
<feature type="compositionally biased region" description="Polar residues" evidence="2">
    <location>
        <begin position="23"/>
        <end position="33"/>
    </location>
</feature>
<keyword evidence="4" id="KW-1185">Reference proteome</keyword>
<protein>
    <submittedName>
        <fullName evidence="3">Uncharacterized protein</fullName>
    </submittedName>
</protein>
<proteinExistence type="predicted"/>
<name>A0AAP0I013_9MAGN</name>
<dbReference type="Proteomes" id="UP001417504">
    <property type="component" value="Unassembled WGS sequence"/>
</dbReference>
<evidence type="ECO:0000256" key="2">
    <source>
        <dbReference type="SAM" id="MobiDB-lite"/>
    </source>
</evidence>
<evidence type="ECO:0000313" key="3">
    <source>
        <dbReference type="EMBL" id="KAK9102705.1"/>
    </source>
</evidence>
<organism evidence="3 4">
    <name type="scientific">Stephania japonica</name>
    <dbReference type="NCBI Taxonomy" id="461633"/>
    <lineage>
        <taxon>Eukaryota</taxon>
        <taxon>Viridiplantae</taxon>
        <taxon>Streptophyta</taxon>
        <taxon>Embryophyta</taxon>
        <taxon>Tracheophyta</taxon>
        <taxon>Spermatophyta</taxon>
        <taxon>Magnoliopsida</taxon>
        <taxon>Ranunculales</taxon>
        <taxon>Menispermaceae</taxon>
        <taxon>Menispermoideae</taxon>
        <taxon>Cissampelideae</taxon>
        <taxon>Stephania</taxon>
    </lineage>
</organism>
<sequence>MQTDSSPSYVNGTTNNDDRRNLSPISSQDSSSVLYHPNSSLPTSSLISLMSSTPSDCAATENRGLYMARLALEYQQLVDRHGLCLAHLEEAVKEAEILREENSNLRIVNKDLTKRLSLLTTHHQTPLSSPAAAAASFPSLSIINDFRSLCVGGGDSGGGRRSQSRSTSPIAAASHGFDDQRRRSGGERDSLPKSISIRSSGYLK</sequence>
<gene>
    <name evidence="3" type="ORF">Sjap_019959</name>
</gene>
<feature type="coiled-coil region" evidence="1">
    <location>
        <begin position="85"/>
        <end position="115"/>
    </location>
</feature>
<keyword evidence="1" id="KW-0175">Coiled coil</keyword>
<comment type="caution">
    <text evidence="3">The sequence shown here is derived from an EMBL/GenBank/DDBJ whole genome shotgun (WGS) entry which is preliminary data.</text>
</comment>
<dbReference type="AlphaFoldDB" id="A0AAP0I013"/>
<evidence type="ECO:0000256" key="1">
    <source>
        <dbReference type="SAM" id="Coils"/>
    </source>
</evidence>